<dbReference type="AlphaFoldDB" id="A0A238WSE7"/>
<dbReference type="PROSITE" id="PS50110">
    <property type="entry name" value="RESPONSE_REGULATORY"/>
    <property type="match status" value="1"/>
</dbReference>
<dbReference type="Gene3D" id="3.30.450.20">
    <property type="entry name" value="PAS domain"/>
    <property type="match status" value="2"/>
</dbReference>
<dbReference type="PANTHER" id="PTHR43711">
    <property type="entry name" value="TWO-COMPONENT HISTIDINE KINASE"/>
    <property type="match status" value="1"/>
</dbReference>
<reference evidence="12 13" key="1">
    <citation type="submission" date="2017-06" db="EMBL/GenBank/DDBJ databases">
        <authorList>
            <person name="Kim H.J."/>
            <person name="Triplett B.A."/>
        </authorList>
    </citation>
    <scope>NUCLEOTIDE SEQUENCE [LARGE SCALE GENOMIC DNA]</scope>
    <source>
        <strain evidence="12 13">DSM 8800</strain>
    </source>
</reference>
<feature type="domain" description="Response regulatory" evidence="9">
    <location>
        <begin position="6"/>
        <end position="127"/>
    </location>
</feature>
<dbReference type="PROSITE" id="PS50109">
    <property type="entry name" value="HIS_KIN"/>
    <property type="match status" value="1"/>
</dbReference>
<evidence type="ECO:0000259" key="10">
    <source>
        <dbReference type="PROSITE" id="PS50112"/>
    </source>
</evidence>
<dbReference type="InterPro" id="IPR000700">
    <property type="entry name" value="PAS-assoc_C"/>
</dbReference>
<dbReference type="SMART" id="SM00448">
    <property type="entry name" value="REC"/>
    <property type="match status" value="1"/>
</dbReference>
<dbReference type="InterPro" id="IPR035965">
    <property type="entry name" value="PAS-like_dom_sf"/>
</dbReference>
<dbReference type="InterPro" id="IPR003594">
    <property type="entry name" value="HATPase_dom"/>
</dbReference>
<keyword evidence="13" id="KW-1185">Reference proteome</keyword>
<name>A0A238WSE7_HALVU</name>
<evidence type="ECO:0000259" key="11">
    <source>
        <dbReference type="PROSITE" id="PS50113"/>
    </source>
</evidence>
<evidence type="ECO:0000259" key="9">
    <source>
        <dbReference type="PROSITE" id="PS50110"/>
    </source>
</evidence>
<dbReference type="SMART" id="SM00387">
    <property type="entry name" value="HATPase_c"/>
    <property type="match status" value="1"/>
</dbReference>
<evidence type="ECO:0000256" key="6">
    <source>
        <dbReference type="ARBA" id="ARBA00023012"/>
    </source>
</evidence>
<accession>A0A238WSE7</accession>
<dbReference type="RefSeq" id="WP_089384885.1">
    <property type="nucleotide sequence ID" value="NZ_FZNQ01000009.1"/>
</dbReference>
<proteinExistence type="predicted"/>
<dbReference type="InterPro" id="IPR004358">
    <property type="entry name" value="Sig_transdc_His_kin-like_C"/>
</dbReference>
<evidence type="ECO:0000256" key="1">
    <source>
        <dbReference type="ARBA" id="ARBA00000085"/>
    </source>
</evidence>
<dbReference type="OrthoDB" id="8127at2157"/>
<dbReference type="SUPFAM" id="SSF52172">
    <property type="entry name" value="CheY-like"/>
    <property type="match status" value="1"/>
</dbReference>
<evidence type="ECO:0000259" key="8">
    <source>
        <dbReference type="PROSITE" id="PS50109"/>
    </source>
</evidence>
<evidence type="ECO:0000313" key="13">
    <source>
        <dbReference type="Proteomes" id="UP000198397"/>
    </source>
</evidence>
<dbReference type="InterPro" id="IPR000014">
    <property type="entry name" value="PAS"/>
</dbReference>
<dbReference type="SUPFAM" id="SSF47384">
    <property type="entry name" value="Homodimeric domain of signal transducing histidine kinase"/>
    <property type="match status" value="1"/>
</dbReference>
<evidence type="ECO:0000256" key="7">
    <source>
        <dbReference type="PROSITE-ProRule" id="PRU00169"/>
    </source>
</evidence>
<dbReference type="SUPFAM" id="SSF55874">
    <property type="entry name" value="ATPase domain of HSP90 chaperone/DNA topoisomerase II/histidine kinase"/>
    <property type="match status" value="1"/>
</dbReference>
<comment type="catalytic activity">
    <reaction evidence="1">
        <text>ATP + protein L-histidine = ADP + protein N-phospho-L-histidine.</text>
        <dbReference type="EC" id="2.7.13.3"/>
    </reaction>
</comment>
<dbReference type="EMBL" id="FZNQ01000009">
    <property type="protein sequence ID" value="SNR48609.1"/>
    <property type="molecule type" value="Genomic_DNA"/>
</dbReference>
<dbReference type="SMART" id="SM00086">
    <property type="entry name" value="PAC"/>
    <property type="match status" value="2"/>
</dbReference>
<dbReference type="SMART" id="SM00091">
    <property type="entry name" value="PAS"/>
    <property type="match status" value="2"/>
</dbReference>
<dbReference type="CDD" id="cd00130">
    <property type="entry name" value="PAS"/>
    <property type="match status" value="2"/>
</dbReference>
<dbReference type="PANTHER" id="PTHR43711:SF1">
    <property type="entry name" value="HISTIDINE KINASE 1"/>
    <property type="match status" value="1"/>
</dbReference>
<evidence type="ECO:0000256" key="3">
    <source>
        <dbReference type="ARBA" id="ARBA00022553"/>
    </source>
</evidence>
<feature type="domain" description="Histidine kinase" evidence="8">
    <location>
        <begin position="400"/>
        <end position="601"/>
    </location>
</feature>
<dbReference type="Gene3D" id="3.40.50.2300">
    <property type="match status" value="1"/>
</dbReference>
<dbReference type="InterPro" id="IPR050736">
    <property type="entry name" value="Sensor_HK_Regulatory"/>
</dbReference>
<feature type="modified residue" description="4-aspartylphosphate" evidence="7">
    <location>
        <position position="62"/>
    </location>
</feature>
<dbReference type="InterPro" id="IPR001610">
    <property type="entry name" value="PAC"/>
</dbReference>
<feature type="domain" description="PAC" evidence="11">
    <location>
        <begin position="335"/>
        <end position="389"/>
    </location>
</feature>
<dbReference type="GO" id="GO:0006355">
    <property type="term" value="P:regulation of DNA-templated transcription"/>
    <property type="evidence" value="ECO:0007669"/>
    <property type="project" value="InterPro"/>
</dbReference>
<evidence type="ECO:0000256" key="5">
    <source>
        <dbReference type="ARBA" id="ARBA00022777"/>
    </source>
</evidence>
<dbReference type="InterPro" id="IPR001789">
    <property type="entry name" value="Sig_transdc_resp-reg_receiver"/>
</dbReference>
<dbReference type="PRINTS" id="PR00344">
    <property type="entry name" value="BCTRLSENSOR"/>
</dbReference>
<dbReference type="InterPro" id="IPR005467">
    <property type="entry name" value="His_kinase_dom"/>
</dbReference>
<evidence type="ECO:0000256" key="2">
    <source>
        <dbReference type="ARBA" id="ARBA00012438"/>
    </source>
</evidence>
<keyword evidence="5" id="KW-0418">Kinase</keyword>
<dbReference type="Gene3D" id="1.10.287.130">
    <property type="match status" value="1"/>
</dbReference>
<keyword evidence="4" id="KW-0808">Transferase</keyword>
<dbReference type="InterPro" id="IPR036890">
    <property type="entry name" value="HATPase_C_sf"/>
</dbReference>
<sequence>MTERIDVLHVDDDPAMADLTAAYLARELDAVEVTSVTDPQEALDRLGAGTEHDLPFDCIVSDYDMPGMNGLEFFESLREEFHHVPFILFTGKGSEEIASQALNAGVTGYFQKGGPEQQQRLAHRVGDAVEESRTKAIADRYSTVMEALGYPIYVVDETGTFQFVNDAFADLTGYDVEEIVGSKPGIIKDDAAVTEAEDRLGTILSSSGPDVQRFTVDIIPKAGDPIPCRDHMAVLPYEGEEFEGSVGILRDISDEQRRREELETKRRAMDEAPVGITITDPTRPDNPMTYVNDRFVEMTGYDREEAVGVNCRFLQGPETDPEPVRRMREAVDAGEPVTVELLNYRKDGTEFWNRVSMAPIRGPDGEVKNWVGFQEDITEFVEREQALERQNERLDSFASIVSHDLRNPLNVARGRAELARDPNGDPHLDPAIEALDRMESIIDHTLTLAREGQTVGDPEPVDLASNVEKSWRAVAPQASVGGDRGMENGEGPSIDILAEGDVLADPDRLRNLFENLLRNAIEHGPDGVTIHVGDLENGFYVADDGPGIDPTRREAIFDPGYSGTSDGTGFGLSIVREIATAHGWAVTVTDSESGGARFEFTGVDRPRTVEAVE</sequence>
<dbReference type="NCBIfam" id="TIGR00229">
    <property type="entry name" value="sensory_box"/>
    <property type="match status" value="2"/>
</dbReference>
<dbReference type="Gene3D" id="3.30.565.10">
    <property type="entry name" value="Histidine kinase-like ATPase, C-terminal domain"/>
    <property type="match status" value="1"/>
</dbReference>
<dbReference type="SMART" id="SM00388">
    <property type="entry name" value="HisKA"/>
    <property type="match status" value="1"/>
</dbReference>
<dbReference type="Pfam" id="PF00512">
    <property type="entry name" value="HisKA"/>
    <property type="match status" value="1"/>
</dbReference>
<feature type="domain" description="PAS" evidence="10">
    <location>
        <begin position="261"/>
        <end position="334"/>
    </location>
</feature>
<feature type="domain" description="PAS" evidence="10">
    <location>
        <begin position="137"/>
        <end position="181"/>
    </location>
</feature>
<organism evidence="12 13">
    <name type="scientific">Halorubrum vacuolatum</name>
    <name type="common">Natronobacterium vacuolatum</name>
    <dbReference type="NCBI Taxonomy" id="63740"/>
    <lineage>
        <taxon>Archaea</taxon>
        <taxon>Methanobacteriati</taxon>
        <taxon>Methanobacteriota</taxon>
        <taxon>Stenosarchaea group</taxon>
        <taxon>Halobacteria</taxon>
        <taxon>Halobacteriales</taxon>
        <taxon>Haloferacaceae</taxon>
        <taxon>Halorubrum</taxon>
    </lineage>
</organism>
<evidence type="ECO:0000313" key="12">
    <source>
        <dbReference type="EMBL" id="SNR48609.1"/>
    </source>
</evidence>
<dbReference type="CDD" id="cd00082">
    <property type="entry name" value="HisKA"/>
    <property type="match status" value="1"/>
</dbReference>
<dbReference type="PROSITE" id="PS50113">
    <property type="entry name" value="PAC"/>
    <property type="match status" value="1"/>
</dbReference>
<protein>
    <recommendedName>
        <fullName evidence="2">histidine kinase</fullName>
        <ecNumber evidence="2">2.7.13.3</ecNumber>
    </recommendedName>
</protein>
<evidence type="ECO:0000256" key="4">
    <source>
        <dbReference type="ARBA" id="ARBA00022679"/>
    </source>
</evidence>
<dbReference type="Pfam" id="PF13426">
    <property type="entry name" value="PAS_9"/>
    <property type="match status" value="1"/>
</dbReference>
<dbReference type="CDD" id="cd00156">
    <property type="entry name" value="REC"/>
    <property type="match status" value="1"/>
</dbReference>
<keyword evidence="3 7" id="KW-0597">Phosphoprotein</keyword>
<dbReference type="InterPro" id="IPR011006">
    <property type="entry name" value="CheY-like_superfamily"/>
</dbReference>
<dbReference type="Pfam" id="PF02518">
    <property type="entry name" value="HATPase_c"/>
    <property type="match status" value="1"/>
</dbReference>
<keyword evidence="6" id="KW-0902">Two-component regulatory system</keyword>
<dbReference type="SUPFAM" id="SSF55785">
    <property type="entry name" value="PYP-like sensor domain (PAS domain)"/>
    <property type="match status" value="2"/>
</dbReference>
<dbReference type="InterPro" id="IPR003661">
    <property type="entry name" value="HisK_dim/P_dom"/>
</dbReference>
<dbReference type="Pfam" id="PF00989">
    <property type="entry name" value="PAS"/>
    <property type="match status" value="1"/>
</dbReference>
<dbReference type="Proteomes" id="UP000198397">
    <property type="component" value="Unassembled WGS sequence"/>
</dbReference>
<dbReference type="InterPro" id="IPR013767">
    <property type="entry name" value="PAS_fold"/>
</dbReference>
<dbReference type="EC" id="2.7.13.3" evidence="2"/>
<dbReference type="Pfam" id="PF00072">
    <property type="entry name" value="Response_reg"/>
    <property type="match status" value="1"/>
</dbReference>
<dbReference type="PROSITE" id="PS50112">
    <property type="entry name" value="PAS"/>
    <property type="match status" value="2"/>
</dbReference>
<gene>
    <name evidence="12" type="ORF">SAMN06264855_10957</name>
</gene>
<dbReference type="GO" id="GO:0000155">
    <property type="term" value="F:phosphorelay sensor kinase activity"/>
    <property type="evidence" value="ECO:0007669"/>
    <property type="project" value="InterPro"/>
</dbReference>
<dbReference type="InterPro" id="IPR036097">
    <property type="entry name" value="HisK_dim/P_sf"/>
</dbReference>